<protein>
    <submittedName>
        <fullName evidence="1">Uncharacterized protein</fullName>
    </submittedName>
</protein>
<organism evidence="1 2">
    <name type="scientific">Hymenobacter actinosclerus</name>
    <dbReference type="NCBI Taxonomy" id="82805"/>
    <lineage>
        <taxon>Bacteria</taxon>
        <taxon>Pseudomonadati</taxon>
        <taxon>Bacteroidota</taxon>
        <taxon>Cytophagia</taxon>
        <taxon>Cytophagales</taxon>
        <taxon>Hymenobacteraceae</taxon>
        <taxon>Hymenobacter</taxon>
    </lineage>
</organism>
<keyword evidence="2" id="KW-1185">Reference proteome</keyword>
<dbReference type="OrthoDB" id="273460at2"/>
<accession>A0A1I0J0Q0</accession>
<dbReference type="EMBL" id="FOHS01000006">
    <property type="protein sequence ID" value="SEU02602.1"/>
    <property type="molecule type" value="Genomic_DNA"/>
</dbReference>
<gene>
    <name evidence="1" type="ORF">SAMN04487998_3547</name>
</gene>
<evidence type="ECO:0000313" key="2">
    <source>
        <dbReference type="Proteomes" id="UP000198697"/>
    </source>
</evidence>
<reference evidence="2" key="1">
    <citation type="submission" date="2016-10" db="EMBL/GenBank/DDBJ databases">
        <authorList>
            <person name="Varghese N."/>
            <person name="Submissions S."/>
        </authorList>
    </citation>
    <scope>NUCLEOTIDE SEQUENCE [LARGE SCALE GENOMIC DNA]</scope>
    <source>
        <strain evidence="2">DSM 15310</strain>
    </source>
</reference>
<name>A0A1I0J0Q0_9BACT</name>
<dbReference type="Proteomes" id="UP000198697">
    <property type="component" value="Unassembled WGS sequence"/>
</dbReference>
<sequence length="190" mass="21011">MLTPPEELRTLGNPALLALPKTVFLCSRAYPAAVERDTYLWAMEQRQQHRCIASGFHSRLEQTVYNFLRQEPGQPIVYALGRGIQHSLAFEHEEDLRLGQLLFITPFEPEVSAVSFETAAIRNLLLADMADDFFIPYVTPGGNLAQLLADTMARDKPLLTLDVPGNAALAHPGARIYQPAGLLGSSRPTL</sequence>
<evidence type="ECO:0000313" key="1">
    <source>
        <dbReference type="EMBL" id="SEU02602.1"/>
    </source>
</evidence>
<dbReference type="RefSeq" id="WP_092774050.1">
    <property type="nucleotide sequence ID" value="NZ_FOHS01000006.1"/>
</dbReference>
<proteinExistence type="predicted"/>
<dbReference type="STRING" id="82805.SAMN04487998_3547"/>
<dbReference type="AlphaFoldDB" id="A0A1I0J0Q0"/>